<dbReference type="PANTHER" id="PTHR20837">
    <property type="entry name" value="CENTROSOMAL PROTEIN-RELATED"/>
    <property type="match status" value="1"/>
</dbReference>
<dbReference type="GO" id="GO:1904491">
    <property type="term" value="P:protein localization to ciliary transition zone"/>
    <property type="evidence" value="ECO:0007669"/>
    <property type="project" value="TreeGrafter"/>
</dbReference>
<dbReference type="EMBL" id="GL192507">
    <property type="protein sequence ID" value="EFB24106.1"/>
    <property type="molecule type" value="Genomic_DNA"/>
</dbReference>
<proteinExistence type="predicted"/>
<dbReference type="HOGENOM" id="CLU_139500_0_0_1"/>
<dbReference type="InParanoid" id="D2H5M8"/>
<dbReference type="PANTHER" id="PTHR20837:SF2">
    <property type="entry name" value="PROTEIN CC2D2B"/>
    <property type="match status" value="1"/>
</dbReference>
<protein>
    <submittedName>
        <fullName evidence="1">Uncharacterized protein</fullName>
    </submittedName>
</protein>
<dbReference type="AlphaFoldDB" id="D2H5M8"/>
<dbReference type="OMA" id="NEPWICL"/>
<dbReference type="InterPro" id="IPR052434">
    <property type="entry name" value="Tectonic-like_complex_comp"/>
</dbReference>
<sequence length="118" mass="13652">EYESQIEKDISISDVNSITAQRIYSANFLKKMRRLIMKRIVKVSKFNLSDVVADYEEIVSASQLTHAVCKLVEQRRKLKPQRKERKKVAAQTICDGDIKILVRILQAYNIPTRNTTVN</sequence>
<evidence type="ECO:0000313" key="1">
    <source>
        <dbReference type="EMBL" id="EFB24106.1"/>
    </source>
</evidence>
<reference evidence="1" key="1">
    <citation type="journal article" date="2010" name="Nature">
        <title>The sequence and de novo assembly of the giant panda genome.</title>
        <authorList>
            <person name="Li R."/>
            <person name="Fan W."/>
            <person name="Tian G."/>
            <person name="Zhu H."/>
            <person name="He L."/>
            <person name="Cai J."/>
            <person name="Huang Q."/>
            <person name="Cai Q."/>
            <person name="Li B."/>
            <person name="Bai Y."/>
            <person name="Zhang Z."/>
            <person name="Zhang Y."/>
            <person name="Wang W."/>
            <person name="Li J."/>
            <person name="Wei F."/>
            <person name="Li H."/>
            <person name="Jian M."/>
            <person name="Li J."/>
            <person name="Zhang Z."/>
            <person name="Nielsen R."/>
            <person name="Li D."/>
            <person name="Gu W."/>
            <person name="Yang Z."/>
            <person name="Xuan Z."/>
            <person name="Ryder O.A."/>
            <person name="Leung F.C."/>
            <person name="Zhou Y."/>
            <person name="Cao J."/>
            <person name="Sun X."/>
            <person name="Fu Y."/>
            <person name="Fang X."/>
            <person name="Guo X."/>
            <person name="Wang B."/>
            <person name="Hou R."/>
            <person name="Shen F."/>
            <person name="Mu B."/>
            <person name="Ni P."/>
            <person name="Lin R."/>
            <person name="Qian W."/>
            <person name="Wang G."/>
            <person name="Yu C."/>
            <person name="Nie W."/>
            <person name="Wang J."/>
            <person name="Wu Z."/>
            <person name="Liang H."/>
            <person name="Min J."/>
            <person name="Wu Q."/>
            <person name="Cheng S."/>
            <person name="Ruan J."/>
            <person name="Wang M."/>
            <person name="Shi Z."/>
            <person name="Wen M."/>
            <person name="Liu B."/>
            <person name="Ren X."/>
            <person name="Zheng H."/>
            <person name="Dong D."/>
            <person name="Cook K."/>
            <person name="Shan G."/>
            <person name="Zhang H."/>
            <person name="Kosiol C."/>
            <person name="Xie X."/>
            <person name="Lu Z."/>
            <person name="Zheng H."/>
            <person name="Li Y."/>
            <person name="Steiner C.C."/>
            <person name="Lam T.T."/>
            <person name="Lin S."/>
            <person name="Zhang Q."/>
            <person name="Li G."/>
            <person name="Tian J."/>
            <person name="Gong T."/>
            <person name="Liu H."/>
            <person name="Zhang D."/>
            <person name="Fang L."/>
            <person name="Ye C."/>
            <person name="Zhang J."/>
            <person name="Hu W."/>
            <person name="Xu A."/>
            <person name="Ren Y."/>
            <person name="Zhang G."/>
            <person name="Bruford M.W."/>
            <person name="Li Q."/>
            <person name="Ma L."/>
            <person name="Guo Y."/>
            <person name="An N."/>
            <person name="Hu Y."/>
            <person name="Zheng Y."/>
            <person name="Shi Y."/>
            <person name="Li Z."/>
            <person name="Liu Q."/>
            <person name="Chen Y."/>
            <person name="Zhao J."/>
            <person name="Qu N."/>
            <person name="Zhao S."/>
            <person name="Tian F."/>
            <person name="Wang X."/>
            <person name="Wang H."/>
            <person name="Xu L."/>
            <person name="Liu X."/>
            <person name="Vinar T."/>
            <person name="Wang Y."/>
            <person name="Lam T.W."/>
            <person name="Yiu S.M."/>
            <person name="Liu S."/>
            <person name="Zhang H."/>
            <person name="Li D."/>
            <person name="Huang Y."/>
            <person name="Wang X."/>
            <person name="Yang G."/>
            <person name="Jiang Z."/>
            <person name="Wang J."/>
            <person name="Qin N."/>
            <person name="Li L."/>
            <person name="Li J."/>
            <person name="Bolund L."/>
            <person name="Kristiansen K."/>
            <person name="Wong G.K."/>
            <person name="Olson M."/>
            <person name="Zhang X."/>
            <person name="Li S."/>
            <person name="Yang H."/>
            <person name="Wang J."/>
            <person name="Wang J."/>
        </authorList>
    </citation>
    <scope>NUCLEOTIDE SEQUENCE [LARGE SCALE GENOMIC DNA]</scope>
</reference>
<feature type="non-terminal residue" evidence="1">
    <location>
        <position position="1"/>
    </location>
</feature>
<gene>
    <name evidence="1" type="ORF">PANDA_005211</name>
</gene>
<dbReference type="GO" id="GO:1905515">
    <property type="term" value="P:non-motile cilium assembly"/>
    <property type="evidence" value="ECO:0007669"/>
    <property type="project" value="TreeGrafter"/>
</dbReference>
<accession>D2H5M8</accession>
<feature type="non-terminal residue" evidence="1">
    <location>
        <position position="118"/>
    </location>
</feature>
<dbReference type="GO" id="GO:0035869">
    <property type="term" value="C:ciliary transition zone"/>
    <property type="evidence" value="ECO:0007669"/>
    <property type="project" value="TreeGrafter"/>
</dbReference>
<name>D2H5M8_AILME</name>
<organism evidence="1">
    <name type="scientific">Ailuropoda melanoleuca</name>
    <name type="common">Giant panda</name>
    <dbReference type="NCBI Taxonomy" id="9646"/>
    <lineage>
        <taxon>Eukaryota</taxon>
        <taxon>Metazoa</taxon>
        <taxon>Chordata</taxon>
        <taxon>Craniata</taxon>
        <taxon>Vertebrata</taxon>
        <taxon>Euteleostomi</taxon>
        <taxon>Mammalia</taxon>
        <taxon>Eutheria</taxon>
        <taxon>Laurasiatheria</taxon>
        <taxon>Carnivora</taxon>
        <taxon>Caniformia</taxon>
        <taxon>Ursidae</taxon>
        <taxon>Ailuropoda</taxon>
    </lineage>
</organism>